<dbReference type="Proteomes" id="UP000009071">
    <property type="component" value="Chromosome"/>
</dbReference>
<dbReference type="HOGENOM" id="CLU_1632733_0_0_7"/>
<protein>
    <recommendedName>
        <fullName evidence="4">Prepilin-type N-terminal cleavage/methylation domain-containing protein</fullName>
    </recommendedName>
</protein>
<keyword evidence="1" id="KW-1133">Transmembrane helix</keyword>
<dbReference type="KEGG" id="dma:DMR_10330"/>
<dbReference type="Pfam" id="PF07963">
    <property type="entry name" value="N_methyl"/>
    <property type="match status" value="1"/>
</dbReference>
<keyword evidence="3" id="KW-1185">Reference proteome</keyword>
<name>C4XKY5_SOLM1</name>
<keyword evidence="1" id="KW-0812">Transmembrane</keyword>
<accession>C4XKY5</accession>
<evidence type="ECO:0000256" key="1">
    <source>
        <dbReference type="SAM" id="Phobius"/>
    </source>
</evidence>
<dbReference type="PROSITE" id="PS00409">
    <property type="entry name" value="PROKAR_NTER_METHYL"/>
    <property type="match status" value="1"/>
</dbReference>
<dbReference type="NCBIfam" id="TIGR02532">
    <property type="entry name" value="IV_pilin_GFxxxE"/>
    <property type="match status" value="1"/>
</dbReference>
<gene>
    <name evidence="2" type="ordered locus">DMR_10330</name>
</gene>
<keyword evidence="1" id="KW-0472">Membrane</keyword>
<dbReference type="AlphaFoldDB" id="C4XKY5"/>
<reference evidence="2 3" key="1">
    <citation type="journal article" date="2009" name="Genome Res.">
        <title>Whole genome sequence of Desulfovibrio magneticus strain RS-1 revealed common gene clusters in magnetotactic bacteria.</title>
        <authorList>
            <person name="Nakazawa H."/>
            <person name="Arakaki A."/>
            <person name="Narita-Yamada S."/>
            <person name="Yashiro I."/>
            <person name="Jinno K."/>
            <person name="Aoki N."/>
            <person name="Tsuruyama A."/>
            <person name="Okamura Y."/>
            <person name="Tanikawa S."/>
            <person name="Fujita N."/>
            <person name="Takeyama H."/>
            <person name="Matsunaga T."/>
        </authorList>
    </citation>
    <scope>NUCLEOTIDE SEQUENCE [LARGE SCALE GENOMIC DNA]</scope>
    <source>
        <strain evidence="3">ATCC 700980 / DSM 13731 / RS-1</strain>
    </source>
</reference>
<dbReference type="STRING" id="573370.DMR_10330"/>
<dbReference type="InterPro" id="IPR012902">
    <property type="entry name" value="N_methyl_site"/>
</dbReference>
<proteinExistence type="predicted"/>
<dbReference type="OrthoDB" id="9991297at2"/>
<dbReference type="RefSeq" id="WP_012750595.1">
    <property type="nucleotide sequence ID" value="NC_012796.1"/>
</dbReference>
<organism evidence="2 3">
    <name type="scientific">Solidesulfovibrio magneticus (strain ATCC 700980 / DSM 13731 / RS-1)</name>
    <name type="common">Desulfovibrio magneticus</name>
    <dbReference type="NCBI Taxonomy" id="573370"/>
    <lineage>
        <taxon>Bacteria</taxon>
        <taxon>Pseudomonadati</taxon>
        <taxon>Thermodesulfobacteriota</taxon>
        <taxon>Desulfovibrionia</taxon>
        <taxon>Desulfovibrionales</taxon>
        <taxon>Desulfovibrionaceae</taxon>
        <taxon>Solidesulfovibrio</taxon>
    </lineage>
</organism>
<dbReference type="EMBL" id="AP010904">
    <property type="protein sequence ID" value="BAH74524.1"/>
    <property type="molecule type" value="Genomic_DNA"/>
</dbReference>
<evidence type="ECO:0000313" key="2">
    <source>
        <dbReference type="EMBL" id="BAH74524.1"/>
    </source>
</evidence>
<evidence type="ECO:0000313" key="3">
    <source>
        <dbReference type="Proteomes" id="UP000009071"/>
    </source>
</evidence>
<feature type="transmembrane region" description="Helical" evidence="1">
    <location>
        <begin position="7"/>
        <end position="27"/>
    </location>
</feature>
<sequence>MKSKHQGFTLIEVVVTLVLVSIIGLAFSDFTSGVIRGHLNAAQISAATEKTQLALMRISHEIANIDTYRSFNFSNNQITYYYRTDTSQSTIQLSNGRLKLNNYDLLDYVTVFTVSRPKSPSDTGKDGTMLTITITINALGQNGTLSKTFSTSTDLITLKFQQ</sequence>
<evidence type="ECO:0008006" key="4">
    <source>
        <dbReference type="Google" id="ProtNLM"/>
    </source>
</evidence>